<dbReference type="RefSeq" id="WP_067416907.1">
    <property type="nucleotide sequence ID" value="NZ_LNTY01000034.1"/>
</dbReference>
<evidence type="ECO:0008006" key="4">
    <source>
        <dbReference type="Google" id="ProtNLM"/>
    </source>
</evidence>
<dbReference type="GO" id="GO:0016747">
    <property type="term" value="F:acyltransferase activity, transferring groups other than amino-acyl groups"/>
    <property type="evidence" value="ECO:0007669"/>
    <property type="project" value="TreeGrafter"/>
</dbReference>
<feature type="signal peptide" evidence="1">
    <location>
        <begin position="1"/>
        <end position="21"/>
    </location>
</feature>
<dbReference type="Pfam" id="PF00756">
    <property type="entry name" value="Esterase"/>
    <property type="match status" value="1"/>
</dbReference>
<accession>A0A135I817</accession>
<dbReference type="PANTHER" id="PTHR48098">
    <property type="entry name" value="ENTEROCHELIN ESTERASE-RELATED"/>
    <property type="match status" value="1"/>
</dbReference>
<dbReference type="Proteomes" id="UP000070529">
    <property type="component" value="Unassembled WGS sequence"/>
</dbReference>
<dbReference type="SUPFAM" id="SSF53474">
    <property type="entry name" value="alpha/beta-Hydrolases"/>
    <property type="match status" value="1"/>
</dbReference>
<dbReference type="EMBL" id="LNTY01000034">
    <property type="protein sequence ID" value="KXF81593.1"/>
    <property type="molecule type" value="Genomic_DNA"/>
</dbReference>
<dbReference type="PANTHER" id="PTHR48098:SF1">
    <property type="entry name" value="DIACYLGLYCEROL ACYLTRANSFERASE_MYCOLYLTRANSFERASE AG85A"/>
    <property type="match status" value="1"/>
</dbReference>
<dbReference type="Gene3D" id="3.40.50.1820">
    <property type="entry name" value="alpha/beta hydrolase"/>
    <property type="match status" value="1"/>
</dbReference>
<dbReference type="InterPro" id="IPR029058">
    <property type="entry name" value="AB_hydrolase_fold"/>
</dbReference>
<comment type="caution">
    <text evidence="2">The sequence shown here is derived from an EMBL/GenBank/DDBJ whole genome shotgun (WGS) entry which is preliminary data.</text>
</comment>
<dbReference type="OrthoDB" id="9803578at2"/>
<name>A0A135I817_9GAMM</name>
<keyword evidence="3" id="KW-1185">Reference proteome</keyword>
<dbReference type="STRING" id="294935.ATN88_02645"/>
<keyword evidence="1" id="KW-0732">Signal</keyword>
<evidence type="ECO:0000313" key="2">
    <source>
        <dbReference type="EMBL" id="KXF81593.1"/>
    </source>
</evidence>
<protein>
    <recommendedName>
        <fullName evidence="4">Esterase</fullName>
    </recommendedName>
</protein>
<gene>
    <name evidence="2" type="ORF">ATN88_02645</name>
</gene>
<dbReference type="AlphaFoldDB" id="A0A135I817"/>
<proteinExistence type="predicted"/>
<evidence type="ECO:0000313" key="3">
    <source>
        <dbReference type="Proteomes" id="UP000070529"/>
    </source>
</evidence>
<organism evidence="2 3">
    <name type="scientific">Enterovibrio coralii</name>
    <dbReference type="NCBI Taxonomy" id="294935"/>
    <lineage>
        <taxon>Bacteria</taxon>
        <taxon>Pseudomonadati</taxon>
        <taxon>Pseudomonadota</taxon>
        <taxon>Gammaproteobacteria</taxon>
        <taxon>Vibrionales</taxon>
        <taxon>Vibrionaceae</taxon>
        <taxon>Enterovibrio</taxon>
    </lineage>
</organism>
<dbReference type="InterPro" id="IPR000801">
    <property type="entry name" value="Esterase-like"/>
</dbReference>
<feature type="chain" id="PRO_5007465721" description="Esterase" evidence="1">
    <location>
        <begin position="22"/>
        <end position="320"/>
    </location>
</feature>
<reference evidence="2 3" key="1">
    <citation type="submission" date="2015-11" db="EMBL/GenBank/DDBJ databases">
        <title>Genomic Taxonomy of the Vibrionaceae.</title>
        <authorList>
            <person name="Gomez-Gil B."/>
            <person name="Enciso-Ibarra J."/>
        </authorList>
    </citation>
    <scope>NUCLEOTIDE SEQUENCE [LARGE SCALE GENOMIC DNA]</scope>
    <source>
        <strain evidence="2 3">CAIM 912</strain>
    </source>
</reference>
<dbReference type="InterPro" id="IPR050583">
    <property type="entry name" value="Mycobacterial_A85_antigen"/>
</dbReference>
<evidence type="ECO:0000256" key="1">
    <source>
        <dbReference type="SAM" id="SignalP"/>
    </source>
</evidence>
<sequence length="320" mass="35566">MRQLTLFSVVLSFLFATMSYANESRLQYFKIDAPSLAGNKLNTPTEQFLYVYLPPSYFTSDKAYPVVYYLHGFGGGAMEARAISGSTLDKFSAKHQFQEMIIVGVNGSNQFGGGFFVNSPVSGNWEDFVTSDVLSYVDSNFRTMPSAENRGIVGFSMGGFGAVNIALRHPDKFQHLFALSPGLFDQNGLIAAVNQWQQQNWTAVLNAYAAAFSPNADGSEGNWWYAWNPNDPVIVEQWEAGYGQVEEKVDAYLQKTQRLANIHVEYGSDDEFPWIPEGSQYLVATLKGKGVDVSEHDHGGGHVISFRQAESIIRYFAEAF</sequence>